<keyword evidence="3" id="KW-1185">Reference proteome</keyword>
<dbReference type="EMBL" id="LNIX01000017">
    <property type="protein sequence ID" value="OXA45639.1"/>
    <property type="molecule type" value="Genomic_DNA"/>
</dbReference>
<feature type="region of interest" description="Disordered" evidence="1">
    <location>
        <begin position="125"/>
        <end position="158"/>
    </location>
</feature>
<proteinExistence type="predicted"/>
<name>A0A226DKC1_FOLCA</name>
<dbReference type="AlphaFoldDB" id="A0A226DKC1"/>
<accession>A0A226DKC1</accession>
<feature type="region of interest" description="Disordered" evidence="1">
    <location>
        <begin position="178"/>
        <end position="207"/>
    </location>
</feature>
<organism evidence="2 3">
    <name type="scientific">Folsomia candida</name>
    <name type="common">Springtail</name>
    <dbReference type="NCBI Taxonomy" id="158441"/>
    <lineage>
        <taxon>Eukaryota</taxon>
        <taxon>Metazoa</taxon>
        <taxon>Ecdysozoa</taxon>
        <taxon>Arthropoda</taxon>
        <taxon>Hexapoda</taxon>
        <taxon>Collembola</taxon>
        <taxon>Entomobryomorpha</taxon>
        <taxon>Isotomoidea</taxon>
        <taxon>Isotomidae</taxon>
        <taxon>Proisotominae</taxon>
        <taxon>Folsomia</taxon>
    </lineage>
</organism>
<reference evidence="2 3" key="1">
    <citation type="submission" date="2015-12" db="EMBL/GenBank/DDBJ databases">
        <title>The genome of Folsomia candida.</title>
        <authorList>
            <person name="Faddeeva A."/>
            <person name="Derks M.F."/>
            <person name="Anvar Y."/>
            <person name="Smit S."/>
            <person name="Van Straalen N."/>
            <person name="Roelofs D."/>
        </authorList>
    </citation>
    <scope>NUCLEOTIDE SEQUENCE [LARGE SCALE GENOMIC DNA]</scope>
    <source>
        <strain evidence="2 3">VU population</strain>
        <tissue evidence="2">Whole body</tissue>
    </source>
</reference>
<dbReference type="Proteomes" id="UP000198287">
    <property type="component" value="Unassembled WGS sequence"/>
</dbReference>
<evidence type="ECO:0000256" key="1">
    <source>
        <dbReference type="SAM" id="MobiDB-lite"/>
    </source>
</evidence>
<feature type="region of interest" description="Disordered" evidence="1">
    <location>
        <begin position="74"/>
        <end position="98"/>
    </location>
</feature>
<feature type="compositionally biased region" description="Acidic residues" evidence="1">
    <location>
        <begin position="186"/>
        <end position="197"/>
    </location>
</feature>
<protein>
    <submittedName>
        <fullName evidence="2">Uncharacterized protein</fullName>
    </submittedName>
</protein>
<gene>
    <name evidence="2" type="ORF">Fcan01_19484</name>
</gene>
<sequence>MWWFPVSPRRFCPSVGGVTLIFLLLAVCLATGGIHVPVKIQDKDADATLKGIQAPIPLPTNFEERLSTEMRMTTAEKSRRMGDPAPIYRDKDSHTRGEDQARALGRQARGFFSFWPFSIEITKGKGADHHPGGGGGWGPSHYGSSPLPPFNHPNPHQLTHRAGVTLHASSHPIKKAARFETPAEHEADDELDPDNDPEVQKLRHKGPSTGFHFNKGITFKAGSHLKGHHEGGGHGGGHQQHGWGWEASIEKEKHQLRYEILKLKAKKKIALLQNTVELKKLFSIILQKIVQALECYTSWMTESQQQQKEHGKNNGGEGYPGWDANAHPYQSIYHGGYDPNDPEVHYHGASSEKKGLTDEEILKSEHYRKYLKYKHKKIKILKKKLKWKRIFQKVLQKHINFADKIVPY</sequence>
<dbReference type="OMA" id="HEWLANN"/>
<evidence type="ECO:0000313" key="3">
    <source>
        <dbReference type="Proteomes" id="UP000198287"/>
    </source>
</evidence>
<comment type="caution">
    <text evidence="2">The sequence shown here is derived from an EMBL/GenBank/DDBJ whole genome shotgun (WGS) entry which is preliminary data.</text>
</comment>
<evidence type="ECO:0000313" key="2">
    <source>
        <dbReference type="EMBL" id="OXA45639.1"/>
    </source>
</evidence>